<keyword evidence="2" id="KW-1185">Reference proteome</keyword>
<organism evidence="1 2">
    <name type="scientific">Actinoplanes auranticolor</name>
    <dbReference type="NCBI Taxonomy" id="47988"/>
    <lineage>
        <taxon>Bacteria</taxon>
        <taxon>Bacillati</taxon>
        <taxon>Actinomycetota</taxon>
        <taxon>Actinomycetes</taxon>
        <taxon>Micromonosporales</taxon>
        <taxon>Micromonosporaceae</taxon>
        <taxon>Actinoplanes</taxon>
    </lineage>
</organism>
<proteinExistence type="predicted"/>
<sequence length="317" mass="34059">MGEPMLIAGEVHTGLLRAADPATVEQARRLVDLVVGEPVLVSRRPIAYVRSPEIPVGVDCGLGSAADTRRVRGVGTALQRAAITGGHVVQGSAVATLLRGGGSARQPWSHYLTRPGVIETLGRTRWDEVAAALAGPDRPGDALDLGAMAGRVADRVQRSAPRDGTVRLRAPRTRLRWTARVGPATGPRIRYSVRSDDLRMLELSVPDDQPPPVQELAALAEDVALHDWLLSTLLEIVGKSALGVIERRAALERLLPAIDYLLHLWMPAARGEELSAAVWAALDRRPGFSRQWDTLVHRIRDQLSVGAVTALAAAGPR</sequence>
<dbReference type="NCBIfam" id="NF040565">
    <property type="entry name" value="SCO2521_fam"/>
    <property type="match status" value="1"/>
</dbReference>
<evidence type="ECO:0000313" key="1">
    <source>
        <dbReference type="EMBL" id="GIM77141.1"/>
    </source>
</evidence>
<gene>
    <name evidence="1" type="ORF">Aau02nite_74440</name>
</gene>
<evidence type="ECO:0000313" key="2">
    <source>
        <dbReference type="Proteomes" id="UP000681340"/>
    </source>
</evidence>
<accession>A0A919VUG9</accession>
<dbReference type="Proteomes" id="UP000681340">
    <property type="component" value="Unassembled WGS sequence"/>
</dbReference>
<comment type="caution">
    <text evidence="1">The sequence shown here is derived from an EMBL/GenBank/DDBJ whole genome shotgun (WGS) entry which is preliminary data.</text>
</comment>
<reference evidence="1" key="1">
    <citation type="submission" date="2021-03" db="EMBL/GenBank/DDBJ databases">
        <title>Whole genome shotgun sequence of Actinoplanes auranticolor NBRC 12245.</title>
        <authorList>
            <person name="Komaki H."/>
            <person name="Tamura T."/>
        </authorList>
    </citation>
    <scope>NUCLEOTIDE SEQUENCE</scope>
    <source>
        <strain evidence="1">NBRC 12245</strain>
    </source>
</reference>
<dbReference type="EMBL" id="BOQL01000066">
    <property type="protein sequence ID" value="GIM77141.1"/>
    <property type="molecule type" value="Genomic_DNA"/>
</dbReference>
<dbReference type="InterPro" id="IPR049749">
    <property type="entry name" value="SCO2521-like"/>
</dbReference>
<protein>
    <submittedName>
        <fullName evidence="1">Uncharacterized protein</fullName>
    </submittedName>
</protein>
<name>A0A919VUG9_9ACTN</name>
<dbReference type="AlphaFoldDB" id="A0A919VUG9"/>